<evidence type="ECO:0000259" key="1">
    <source>
        <dbReference type="PROSITE" id="PS50835"/>
    </source>
</evidence>
<keyword evidence="3" id="KW-1185">Reference proteome</keyword>
<dbReference type="Pfam" id="PF07686">
    <property type="entry name" value="V-set"/>
    <property type="match status" value="1"/>
</dbReference>
<dbReference type="AlphaFoldDB" id="A0A6Q2Y0M8"/>
<dbReference type="InterPro" id="IPR036179">
    <property type="entry name" value="Ig-like_dom_sf"/>
</dbReference>
<dbReference type="PANTHER" id="PTHR23267">
    <property type="entry name" value="IMMUNOGLOBULIN LIGHT CHAIN"/>
    <property type="match status" value="1"/>
</dbReference>
<feature type="domain" description="Ig-like" evidence="1">
    <location>
        <begin position="39"/>
        <end position="112"/>
    </location>
</feature>
<name>A0A6Q2Y0M8_ESOLU</name>
<protein>
    <recommendedName>
        <fullName evidence="1">Ig-like domain-containing protein</fullName>
    </recommendedName>
</protein>
<dbReference type="InterPro" id="IPR013106">
    <property type="entry name" value="Ig_V-set"/>
</dbReference>
<dbReference type="PROSITE" id="PS50835">
    <property type="entry name" value="IG_LIKE"/>
    <property type="match status" value="1"/>
</dbReference>
<proteinExistence type="predicted"/>
<dbReference type="Gene3D" id="2.60.40.10">
    <property type="entry name" value="Immunoglobulins"/>
    <property type="match status" value="1"/>
</dbReference>
<dbReference type="InParanoid" id="A0A6Q2Y0M8"/>
<dbReference type="SMART" id="SM00406">
    <property type="entry name" value="IGv"/>
    <property type="match status" value="1"/>
</dbReference>
<evidence type="ECO:0000313" key="2">
    <source>
        <dbReference type="Ensembl" id="ENSELUP00000059759.2"/>
    </source>
</evidence>
<reference evidence="2" key="3">
    <citation type="submission" date="2025-08" db="UniProtKB">
        <authorList>
            <consortium name="Ensembl"/>
        </authorList>
    </citation>
    <scope>IDENTIFICATION</scope>
</reference>
<reference evidence="2" key="4">
    <citation type="submission" date="2025-09" db="UniProtKB">
        <authorList>
            <consortium name="Ensembl"/>
        </authorList>
    </citation>
    <scope>IDENTIFICATION</scope>
</reference>
<sequence length="126" mass="14144">MYNFTDVKNKTIFHKYITLKVTFLKCLVFSPPVVTFSPGDTVTLTCRTNPAVHKWSSGNEGAYWYQQRSGEAPKLLIKYAKTRIDGIPARFSGSTEYTLTITGVQAEDAGDYYGMGNFGSPEYFTQ</sequence>
<organism evidence="2 3">
    <name type="scientific">Esox lucius</name>
    <name type="common">Northern pike</name>
    <dbReference type="NCBI Taxonomy" id="8010"/>
    <lineage>
        <taxon>Eukaryota</taxon>
        <taxon>Metazoa</taxon>
        <taxon>Chordata</taxon>
        <taxon>Craniata</taxon>
        <taxon>Vertebrata</taxon>
        <taxon>Euteleostomi</taxon>
        <taxon>Actinopterygii</taxon>
        <taxon>Neopterygii</taxon>
        <taxon>Teleostei</taxon>
        <taxon>Protacanthopterygii</taxon>
        <taxon>Esociformes</taxon>
        <taxon>Esocidae</taxon>
        <taxon>Esox</taxon>
    </lineage>
</organism>
<dbReference type="SUPFAM" id="SSF48726">
    <property type="entry name" value="Immunoglobulin"/>
    <property type="match status" value="1"/>
</dbReference>
<dbReference type="InterPro" id="IPR013783">
    <property type="entry name" value="Ig-like_fold"/>
</dbReference>
<dbReference type="SMART" id="SM00409">
    <property type="entry name" value="IG"/>
    <property type="match status" value="1"/>
</dbReference>
<evidence type="ECO:0000313" key="3">
    <source>
        <dbReference type="Proteomes" id="UP000265140"/>
    </source>
</evidence>
<accession>A0A6Q2Y0M8</accession>
<reference evidence="3" key="1">
    <citation type="journal article" date="2014" name="PLoS ONE">
        <title>The genome and linkage map of the northern pike (Esox lucius): conserved synteny revealed between the salmonid sister group and the Neoteleostei.</title>
        <authorList>
            <person name="Rondeau E.B."/>
            <person name="Minkley D.R."/>
            <person name="Leong J.S."/>
            <person name="Messmer A.M."/>
            <person name="Jantzen J.R."/>
            <person name="von Schalburg K.R."/>
            <person name="Lemon C."/>
            <person name="Bird N.H."/>
            <person name="Koop B.F."/>
        </authorList>
    </citation>
    <scope>NUCLEOTIDE SEQUENCE</scope>
</reference>
<reference evidence="2" key="2">
    <citation type="submission" date="2020-02" db="EMBL/GenBank/DDBJ databases">
        <title>Esox lucius (northern pike) genome, fEsoLuc1, primary haplotype.</title>
        <authorList>
            <person name="Myers G."/>
            <person name="Karagic N."/>
            <person name="Meyer A."/>
            <person name="Pippel M."/>
            <person name="Reichard M."/>
            <person name="Winkler S."/>
            <person name="Tracey A."/>
            <person name="Sims Y."/>
            <person name="Howe K."/>
            <person name="Rhie A."/>
            <person name="Formenti G."/>
            <person name="Durbin R."/>
            <person name="Fedrigo O."/>
            <person name="Jarvis E.D."/>
        </authorList>
    </citation>
    <scope>NUCLEOTIDE SEQUENCE [LARGE SCALE GENOMIC DNA]</scope>
</reference>
<dbReference type="InterPro" id="IPR003599">
    <property type="entry name" value="Ig_sub"/>
</dbReference>
<dbReference type="InterPro" id="IPR050150">
    <property type="entry name" value="IgV_Light_Chain"/>
</dbReference>
<dbReference type="Ensembl" id="ENSELUT00000050552.2">
    <property type="protein sequence ID" value="ENSELUP00000059759.2"/>
    <property type="gene ID" value="ENSELUG00000030899.2"/>
</dbReference>
<dbReference type="OMA" id="CINDHKT"/>
<dbReference type="GeneTree" id="ENSGT01150000286991"/>
<dbReference type="InterPro" id="IPR007110">
    <property type="entry name" value="Ig-like_dom"/>
</dbReference>
<dbReference type="Proteomes" id="UP000265140">
    <property type="component" value="Chromosome 22"/>
</dbReference>